<dbReference type="PRINTS" id="PR00775">
    <property type="entry name" value="HEATSHOCK90"/>
</dbReference>
<evidence type="ECO:0000313" key="6">
    <source>
        <dbReference type="EMBL" id="MBD9699678.1"/>
    </source>
</evidence>
<accession>A0ABR9DR94</accession>
<protein>
    <submittedName>
        <fullName evidence="6">HSP90 family protein</fullName>
    </submittedName>
</protein>
<comment type="caution">
    <text evidence="6">The sequence shown here is derived from an EMBL/GenBank/DDBJ whole genome shotgun (WGS) entry which is preliminary data.</text>
</comment>
<dbReference type="InterPro" id="IPR036890">
    <property type="entry name" value="HATPase_C_sf"/>
</dbReference>
<dbReference type="NCBIfam" id="NF010683">
    <property type="entry name" value="PRK14083.1"/>
    <property type="match status" value="1"/>
</dbReference>
<name>A0ABR9DR94_9MICO</name>
<keyword evidence="7" id="KW-1185">Reference proteome</keyword>
<dbReference type="InterPro" id="IPR020575">
    <property type="entry name" value="Hsp90_N"/>
</dbReference>
<dbReference type="RefSeq" id="WP_192279935.1">
    <property type="nucleotide sequence ID" value="NZ_JACZDF010000004.1"/>
</dbReference>
<evidence type="ECO:0000256" key="3">
    <source>
        <dbReference type="ARBA" id="ARBA00022840"/>
    </source>
</evidence>
<dbReference type="PANTHER" id="PTHR11528">
    <property type="entry name" value="HEAT SHOCK PROTEIN 90 FAMILY MEMBER"/>
    <property type="match status" value="1"/>
</dbReference>
<evidence type="ECO:0000256" key="1">
    <source>
        <dbReference type="ARBA" id="ARBA00008239"/>
    </source>
</evidence>
<dbReference type="SUPFAM" id="SSF54211">
    <property type="entry name" value="Ribosomal protein S5 domain 2-like"/>
    <property type="match status" value="1"/>
</dbReference>
<evidence type="ECO:0000313" key="7">
    <source>
        <dbReference type="Proteomes" id="UP000642107"/>
    </source>
</evidence>
<organism evidence="6 7">
    <name type="scientific">Flavimobilis rhizosphaerae</name>
    <dbReference type="NCBI Taxonomy" id="2775421"/>
    <lineage>
        <taxon>Bacteria</taxon>
        <taxon>Bacillati</taxon>
        <taxon>Actinomycetota</taxon>
        <taxon>Actinomycetes</taxon>
        <taxon>Micrococcales</taxon>
        <taxon>Jonesiaceae</taxon>
        <taxon>Flavimobilis</taxon>
    </lineage>
</organism>
<feature type="region of interest" description="Disordered" evidence="5">
    <location>
        <begin position="618"/>
        <end position="637"/>
    </location>
</feature>
<dbReference type="EMBL" id="JACZDF010000004">
    <property type="protein sequence ID" value="MBD9699678.1"/>
    <property type="molecule type" value="Genomic_DNA"/>
</dbReference>
<dbReference type="Proteomes" id="UP000642107">
    <property type="component" value="Unassembled WGS sequence"/>
</dbReference>
<dbReference type="InterPro" id="IPR001404">
    <property type="entry name" value="Hsp90_fam"/>
</dbReference>
<reference evidence="6 7" key="1">
    <citation type="submission" date="2020-09" db="EMBL/GenBank/DDBJ databases">
        <title>Flavimobilis rhizosphaerae sp. nov., isolated from rhizosphere soil of Spartina alterniflora.</title>
        <authorList>
            <person name="Hanqin C."/>
        </authorList>
    </citation>
    <scope>NUCLEOTIDE SEQUENCE [LARGE SCALE GENOMIC DNA]</scope>
    <source>
        <strain evidence="6 7">GY 10621</strain>
    </source>
</reference>
<keyword evidence="2" id="KW-0547">Nucleotide-binding</keyword>
<sequence>MTSAAREGSPDSRAAFQVDLHGVVDLLARHLYSSPRVYLRELLQNGVDALTARRLLPGLAAPEGGGRILLTPCADGSLEVRDDGVGLTGAEAVELLATIGRSSKRDADLGAGREEFLGQFGIGLLSAFMVAETIELVSRSARQPDAAPVRWLGHADGRYELGEISPDDPDVPTGGGSLVRLHPRRDMEHWLAAETVVALAEDVGGLLPVPVLVATTLEDGSPVQRRVSATALPWSPSATAPAAREQGLVAYAERTLGFTPLARIDLDLPLAGLTGVAYVLPGALAPTSTAHHRVYLRRMLLSSSVPDLLPPWAFFVRCVVDVAALRPTASREGLYDDEVLVATRDALGRQVRAWLLATLAEPSPLATTFLRTHHLAVRALALQDDEMLDLATQVLPFESTLGPTTLADAAERLAGERLLFTTDLEEFRRLAPVASAQGLLLVNGGYVYDDDLLTRVAARFPAWRLARVTADDVAHTLEEVEPLRELEVTEALTGATAALTSADCEVVLRRFEPTSLPALLLRDAEGDHARAAAATVAAADDLWGGIVAGLTAPAKPRRLVLNDDNTTVRALLAGAPGPVRDAGVHALYVTSLLASGRPLNDGESRLLDGALRTLLDGALAAPTTTDPAAPPREGDAR</sequence>
<evidence type="ECO:0000256" key="5">
    <source>
        <dbReference type="SAM" id="MobiDB-lite"/>
    </source>
</evidence>
<dbReference type="InterPro" id="IPR020568">
    <property type="entry name" value="Ribosomal_Su5_D2-typ_SF"/>
</dbReference>
<proteinExistence type="inferred from homology"/>
<gene>
    <name evidence="6" type="ORF">IGS67_09280</name>
</gene>
<evidence type="ECO:0000256" key="4">
    <source>
        <dbReference type="ARBA" id="ARBA00023186"/>
    </source>
</evidence>
<comment type="similarity">
    <text evidence="1">Belongs to the heat shock protein 90 family.</text>
</comment>
<dbReference type="Gene3D" id="3.30.230.80">
    <property type="match status" value="1"/>
</dbReference>
<feature type="compositionally biased region" description="Low complexity" evidence="5">
    <location>
        <begin position="618"/>
        <end position="627"/>
    </location>
</feature>
<dbReference type="Gene3D" id="3.30.565.10">
    <property type="entry name" value="Histidine kinase-like ATPase, C-terminal domain"/>
    <property type="match status" value="1"/>
</dbReference>
<dbReference type="PIRSF" id="PIRSF002583">
    <property type="entry name" value="Hsp90"/>
    <property type="match status" value="1"/>
</dbReference>
<evidence type="ECO:0000256" key="2">
    <source>
        <dbReference type="ARBA" id="ARBA00022741"/>
    </source>
</evidence>
<keyword evidence="4" id="KW-0143">Chaperone</keyword>
<keyword evidence="3" id="KW-0067">ATP-binding</keyword>
<dbReference type="SUPFAM" id="SSF55874">
    <property type="entry name" value="ATPase domain of HSP90 chaperone/DNA topoisomerase II/histidine kinase"/>
    <property type="match status" value="1"/>
</dbReference>